<dbReference type="EMBL" id="JWYV01000001">
    <property type="protein sequence ID" value="KKD01578.1"/>
    <property type="molecule type" value="Genomic_DNA"/>
</dbReference>
<dbReference type="NCBIfam" id="TIGR02532">
    <property type="entry name" value="IV_pilin_GFxxxE"/>
    <property type="match status" value="1"/>
</dbReference>
<evidence type="ECO:0000256" key="1">
    <source>
        <dbReference type="ARBA" id="ARBA00022481"/>
    </source>
</evidence>
<dbReference type="InterPro" id="IPR012902">
    <property type="entry name" value="N_methyl_site"/>
</dbReference>
<dbReference type="InterPro" id="IPR031982">
    <property type="entry name" value="PilE-like"/>
</dbReference>
<dbReference type="Gene3D" id="3.30.700.10">
    <property type="entry name" value="Glycoprotein, Type 4 Pilin"/>
    <property type="match status" value="1"/>
</dbReference>
<keyword evidence="4" id="KW-1185">Reference proteome</keyword>
<sequence length="126" mass="13816">MRKSKSQQGVTLIELLIVVTLAGILAMVALPAYQAHQQKAYLRQAQADLIMLQLAIEQKRSQGQAYPAQLSAALCPACRFDNPFYSYRIALGSGTYNLWAESKDGAQECDAIALLHNGSTIPSECW</sequence>
<dbReference type="PATRIC" id="fig|265726.11.peg.394"/>
<dbReference type="SUPFAM" id="SSF54523">
    <property type="entry name" value="Pili subunits"/>
    <property type="match status" value="1"/>
</dbReference>
<keyword evidence="1" id="KW-0488">Methylation</keyword>
<dbReference type="AlphaFoldDB" id="A0A0F5VHQ6"/>
<dbReference type="OrthoDB" id="5906095at2"/>
<evidence type="ECO:0000313" key="3">
    <source>
        <dbReference type="EMBL" id="KKD01578.1"/>
    </source>
</evidence>
<accession>A0A0F5VHQ6</accession>
<dbReference type="Pfam" id="PF07963">
    <property type="entry name" value="N_methyl"/>
    <property type="match status" value="1"/>
</dbReference>
<dbReference type="PROSITE" id="PS00409">
    <property type="entry name" value="PROKAR_NTER_METHYL"/>
    <property type="match status" value="1"/>
</dbReference>
<dbReference type="GO" id="GO:0015627">
    <property type="term" value="C:type II protein secretion system complex"/>
    <property type="evidence" value="ECO:0007669"/>
    <property type="project" value="InterPro"/>
</dbReference>
<dbReference type="GO" id="GO:0043683">
    <property type="term" value="P:type IV pilus assembly"/>
    <property type="evidence" value="ECO:0007669"/>
    <property type="project" value="InterPro"/>
</dbReference>
<organism evidence="3 4">
    <name type="scientific">Photobacterium halotolerans</name>
    <dbReference type="NCBI Taxonomy" id="265726"/>
    <lineage>
        <taxon>Bacteria</taxon>
        <taxon>Pseudomonadati</taxon>
        <taxon>Pseudomonadota</taxon>
        <taxon>Gammaproteobacteria</taxon>
        <taxon>Vibrionales</taxon>
        <taxon>Vibrionaceae</taxon>
        <taxon>Photobacterium</taxon>
    </lineage>
</organism>
<keyword evidence="2" id="KW-0472">Membrane</keyword>
<dbReference type="PANTHER" id="PTHR30093">
    <property type="entry name" value="GENERAL SECRETION PATHWAY PROTEIN G"/>
    <property type="match status" value="1"/>
</dbReference>
<name>A0A0F5VHQ6_9GAMM</name>
<keyword evidence="2" id="KW-1133">Transmembrane helix</keyword>
<reference evidence="3 4" key="1">
    <citation type="submission" date="2014-12" db="EMBL/GenBank/DDBJ databases">
        <title>Mercury Reductase activity and rhizosphere competence traits in the genome of root associated Photobacterium halotolerans MELD1.</title>
        <authorList>
            <person name="Mathew D.C."/>
            <person name="Huang C.-C."/>
        </authorList>
    </citation>
    <scope>NUCLEOTIDE SEQUENCE [LARGE SCALE GENOMIC DNA]</scope>
    <source>
        <strain evidence="3 4">MELD1</strain>
    </source>
</reference>
<dbReference type="STRING" id="265726.KY46_01825"/>
<dbReference type="InterPro" id="IPR000983">
    <property type="entry name" value="Bac_GSPG_pilin"/>
</dbReference>
<gene>
    <name evidence="3" type="ORF">KY46_01825</name>
</gene>
<protein>
    <recommendedName>
        <fullName evidence="5">Fimbrial protein</fullName>
    </recommendedName>
</protein>
<comment type="caution">
    <text evidence="3">The sequence shown here is derived from an EMBL/GenBank/DDBJ whole genome shotgun (WGS) entry which is preliminary data.</text>
</comment>
<evidence type="ECO:0000313" key="4">
    <source>
        <dbReference type="Proteomes" id="UP000033633"/>
    </source>
</evidence>
<dbReference type="RefSeq" id="WP_046218901.1">
    <property type="nucleotide sequence ID" value="NZ_JWYV01000001.1"/>
</dbReference>
<dbReference type="InterPro" id="IPR045584">
    <property type="entry name" value="Pilin-like"/>
</dbReference>
<evidence type="ECO:0008006" key="5">
    <source>
        <dbReference type="Google" id="ProtNLM"/>
    </source>
</evidence>
<evidence type="ECO:0000256" key="2">
    <source>
        <dbReference type="SAM" id="Phobius"/>
    </source>
</evidence>
<dbReference type="GO" id="GO:0015628">
    <property type="term" value="P:protein secretion by the type II secretion system"/>
    <property type="evidence" value="ECO:0007669"/>
    <property type="project" value="InterPro"/>
</dbReference>
<dbReference type="PANTHER" id="PTHR30093:SF47">
    <property type="entry name" value="TYPE IV PILUS NON-CORE MINOR PILIN PILE"/>
    <property type="match status" value="1"/>
</dbReference>
<dbReference type="Proteomes" id="UP000033633">
    <property type="component" value="Unassembled WGS sequence"/>
</dbReference>
<feature type="transmembrane region" description="Helical" evidence="2">
    <location>
        <begin position="12"/>
        <end position="33"/>
    </location>
</feature>
<dbReference type="Pfam" id="PF16732">
    <property type="entry name" value="ComP_DUS"/>
    <property type="match status" value="1"/>
</dbReference>
<dbReference type="PRINTS" id="PR00813">
    <property type="entry name" value="BCTERIALGSPG"/>
</dbReference>
<keyword evidence="2" id="KW-0812">Transmembrane</keyword>
<proteinExistence type="predicted"/>